<dbReference type="PRINTS" id="PR01223">
    <property type="entry name" value="BRIDEOF7LESS"/>
</dbReference>
<reference evidence="9 10" key="1">
    <citation type="journal article" date="2007" name="Nature">
        <title>Evolution of genes and genomes on the Drosophila phylogeny.</title>
        <authorList>
            <consortium name="Drosophila 12 Genomes Consortium"/>
            <person name="Clark A.G."/>
            <person name="Eisen M.B."/>
            <person name="Smith D.R."/>
            <person name="Bergman C.M."/>
            <person name="Oliver B."/>
            <person name="Markow T.A."/>
            <person name="Kaufman T.C."/>
            <person name="Kellis M."/>
            <person name="Gelbart W."/>
            <person name="Iyer V.N."/>
            <person name="Pollard D.A."/>
            <person name="Sackton T.B."/>
            <person name="Larracuente A.M."/>
            <person name="Singh N.D."/>
            <person name="Abad J.P."/>
            <person name="Abt D.N."/>
            <person name="Adryan B."/>
            <person name="Aguade M."/>
            <person name="Akashi H."/>
            <person name="Anderson W.W."/>
            <person name="Aquadro C.F."/>
            <person name="Ardell D.H."/>
            <person name="Arguello R."/>
            <person name="Artieri C.G."/>
            <person name="Barbash D.A."/>
            <person name="Barker D."/>
            <person name="Barsanti P."/>
            <person name="Batterham P."/>
            <person name="Batzoglou S."/>
            <person name="Begun D."/>
            <person name="Bhutkar A."/>
            <person name="Blanco E."/>
            <person name="Bosak S.A."/>
            <person name="Bradley R.K."/>
            <person name="Brand A.D."/>
            <person name="Brent M.R."/>
            <person name="Brooks A.N."/>
            <person name="Brown R.H."/>
            <person name="Butlin R.K."/>
            <person name="Caggese C."/>
            <person name="Calvi B.R."/>
            <person name="Bernardo de Carvalho A."/>
            <person name="Caspi A."/>
            <person name="Castrezana S."/>
            <person name="Celniker S.E."/>
            <person name="Chang J.L."/>
            <person name="Chapple C."/>
            <person name="Chatterji S."/>
            <person name="Chinwalla A."/>
            <person name="Civetta A."/>
            <person name="Clifton S.W."/>
            <person name="Comeron J.M."/>
            <person name="Costello J.C."/>
            <person name="Coyne J.A."/>
            <person name="Daub J."/>
            <person name="David R.G."/>
            <person name="Delcher A.L."/>
            <person name="Delehaunty K."/>
            <person name="Do C.B."/>
            <person name="Ebling H."/>
            <person name="Edwards K."/>
            <person name="Eickbush T."/>
            <person name="Evans J.D."/>
            <person name="Filipski A."/>
            <person name="Findeiss S."/>
            <person name="Freyhult E."/>
            <person name="Fulton L."/>
            <person name="Fulton R."/>
            <person name="Garcia A.C."/>
            <person name="Gardiner A."/>
            <person name="Garfield D.A."/>
            <person name="Garvin B.E."/>
            <person name="Gibson G."/>
            <person name="Gilbert D."/>
            <person name="Gnerre S."/>
            <person name="Godfrey J."/>
            <person name="Good R."/>
            <person name="Gotea V."/>
            <person name="Gravely B."/>
            <person name="Greenberg A.J."/>
            <person name="Griffiths-Jones S."/>
            <person name="Gross S."/>
            <person name="Guigo R."/>
            <person name="Gustafson E.A."/>
            <person name="Haerty W."/>
            <person name="Hahn M.W."/>
            <person name="Halligan D.L."/>
            <person name="Halpern A.L."/>
            <person name="Halter G.M."/>
            <person name="Han M.V."/>
            <person name="Heger A."/>
            <person name="Hillier L."/>
            <person name="Hinrichs A.S."/>
            <person name="Holmes I."/>
            <person name="Hoskins R.A."/>
            <person name="Hubisz M.J."/>
            <person name="Hultmark D."/>
            <person name="Huntley M.A."/>
            <person name="Jaffe D.B."/>
            <person name="Jagadeeshan S."/>
            <person name="Jeck W.R."/>
            <person name="Johnson J."/>
            <person name="Jones C.D."/>
            <person name="Jordan W.C."/>
            <person name="Karpen G.H."/>
            <person name="Kataoka E."/>
            <person name="Keightley P.D."/>
            <person name="Kheradpour P."/>
            <person name="Kirkness E.F."/>
            <person name="Koerich L.B."/>
            <person name="Kristiansen K."/>
            <person name="Kudrna D."/>
            <person name="Kulathinal R.J."/>
            <person name="Kumar S."/>
            <person name="Kwok R."/>
            <person name="Lander E."/>
            <person name="Langley C.H."/>
            <person name="Lapoint R."/>
            <person name="Lazzaro B.P."/>
            <person name="Lee S.J."/>
            <person name="Levesque L."/>
            <person name="Li R."/>
            <person name="Lin C.F."/>
            <person name="Lin M.F."/>
            <person name="Lindblad-Toh K."/>
            <person name="Llopart A."/>
            <person name="Long M."/>
            <person name="Low L."/>
            <person name="Lozovsky E."/>
            <person name="Lu J."/>
            <person name="Luo M."/>
            <person name="Machado C.A."/>
            <person name="Makalowski W."/>
            <person name="Marzo M."/>
            <person name="Matsuda M."/>
            <person name="Matzkin L."/>
            <person name="McAllister B."/>
            <person name="McBride C.S."/>
            <person name="McKernan B."/>
            <person name="McKernan K."/>
            <person name="Mendez-Lago M."/>
            <person name="Minx P."/>
            <person name="Mollenhauer M.U."/>
            <person name="Montooth K."/>
            <person name="Mount S.M."/>
            <person name="Mu X."/>
            <person name="Myers E."/>
            <person name="Negre B."/>
            <person name="Newfeld S."/>
            <person name="Nielsen R."/>
            <person name="Noor M.A."/>
            <person name="O'Grady P."/>
            <person name="Pachter L."/>
            <person name="Papaceit M."/>
            <person name="Parisi M.J."/>
            <person name="Parisi M."/>
            <person name="Parts L."/>
            <person name="Pedersen J.S."/>
            <person name="Pesole G."/>
            <person name="Phillippy A.M."/>
            <person name="Ponting C.P."/>
            <person name="Pop M."/>
            <person name="Porcelli D."/>
            <person name="Powell J.R."/>
            <person name="Prohaska S."/>
            <person name="Pruitt K."/>
            <person name="Puig M."/>
            <person name="Quesneville H."/>
            <person name="Ram K.R."/>
            <person name="Rand D."/>
            <person name="Rasmussen M.D."/>
            <person name="Reed L.K."/>
            <person name="Reenan R."/>
            <person name="Reily A."/>
            <person name="Remington K.A."/>
            <person name="Rieger T.T."/>
            <person name="Ritchie M.G."/>
            <person name="Robin C."/>
            <person name="Rogers Y.H."/>
            <person name="Rohde C."/>
            <person name="Rozas J."/>
            <person name="Rubenfield M.J."/>
            <person name="Ruiz A."/>
            <person name="Russo S."/>
            <person name="Salzberg S.L."/>
            <person name="Sanchez-Gracia A."/>
            <person name="Saranga D.J."/>
            <person name="Sato H."/>
            <person name="Schaeffer S.W."/>
            <person name="Schatz M.C."/>
            <person name="Schlenke T."/>
            <person name="Schwartz R."/>
            <person name="Segarra C."/>
            <person name="Singh R.S."/>
            <person name="Sirot L."/>
            <person name="Sirota M."/>
            <person name="Sisneros N.B."/>
            <person name="Smith C.D."/>
            <person name="Smith T.F."/>
            <person name="Spieth J."/>
            <person name="Stage D.E."/>
            <person name="Stark A."/>
            <person name="Stephan W."/>
            <person name="Strausberg R.L."/>
            <person name="Strempel S."/>
            <person name="Sturgill D."/>
            <person name="Sutton G."/>
            <person name="Sutton G.G."/>
            <person name="Tao W."/>
            <person name="Teichmann S."/>
            <person name="Tobari Y.N."/>
            <person name="Tomimura Y."/>
            <person name="Tsolas J.M."/>
            <person name="Valente V.L."/>
            <person name="Venter E."/>
            <person name="Venter J.C."/>
            <person name="Vicario S."/>
            <person name="Vieira F.G."/>
            <person name="Vilella A.J."/>
            <person name="Villasante A."/>
            <person name="Walenz B."/>
            <person name="Wang J."/>
            <person name="Wasserman M."/>
            <person name="Watts T."/>
            <person name="Wilson D."/>
            <person name="Wilson R.K."/>
            <person name="Wing R.A."/>
            <person name="Wolfner M.F."/>
            <person name="Wong A."/>
            <person name="Wong G.K."/>
            <person name="Wu C.I."/>
            <person name="Wu G."/>
            <person name="Yamamoto D."/>
            <person name="Yang H.P."/>
            <person name="Yang S.P."/>
            <person name="Yorke J.A."/>
            <person name="Yoshida K."/>
            <person name="Zdobnov E."/>
            <person name="Zhang P."/>
            <person name="Zhang Y."/>
            <person name="Zimin A.V."/>
            <person name="Baldwin J."/>
            <person name="Abdouelleil A."/>
            <person name="Abdulkadir J."/>
            <person name="Abebe A."/>
            <person name="Abera B."/>
            <person name="Abreu J."/>
            <person name="Acer S.C."/>
            <person name="Aftuck L."/>
            <person name="Alexander A."/>
            <person name="An P."/>
            <person name="Anderson E."/>
            <person name="Anderson S."/>
            <person name="Arachi H."/>
            <person name="Azer M."/>
            <person name="Bachantsang P."/>
            <person name="Barry A."/>
            <person name="Bayul T."/>
            <person name="Berlin A."/>
            <person name="Bessette D."/>
            <person name="Bloom T."/>
            <person name="Blye J."/>
            <person name="Boguslavskiy L."/>
            <person name="Bonnet C."/>
            <person name="Boukhgalter B."/>
            <person name="Bourzgui I."/>
            <person name="Brown A."/>
            <person name="Cahill P."/>
            <person name="Channer S."/>
            <person name="Cheshatsang Y."/>
            <person name="Chuda L."/>
            <person name="Citroen M."/>
            <person name="Collymore A."/>
            <person name="Cooke P."/>
            <person name="Costello M."/>
            <person name="D'Aco K."/>
            <person name="Daza R."/>
            <person name="De Haan G."/>
            <person name="DeGray S."/>
            <person name="DeMaso C."/>
            <person name="Dhargay N."/>
            <person name="Dooley K."/>
            <person name="Dooley E."/>
            <person name="Doricent M."/>
            <person name="Dorje P."/>
            <person name="Dorjee K."/>
            <person name="Dupes A."/>
            <person name="Elong R."/>
            <person name="Falk J."/>
            <person name="Farina A."/>
            <person name="Faro S."/>
            <person name="Ferguson D."/>
            <person name="Fisher S."/>
            <person name="Foley C.D."/>
            <person name="Franke A."/>
            <person name="Friedrich D."/>
            <person name="Gadbois L."/>
            <person name="Gearin G."/>
            <person name="Gearin C.R."/>
            <person name="Giannoukos G."/>
            <person name="Goode T."/>
            <person name="Graham J."/>
            <person name="Grandbois E."/>
            <person name="Grewal S."/>
            <person name="Gyaltsen K."/>
            <person name="Hafez N."/>
            <person name="Hagos B."/>
            <person name="Hall J."/>
            <person name="Henson C."/>
            <person name="Hollinger A."/>
            <person name="Honan T."/>
            <person name="Huard M.D."/>
            <person name="Hughes L."/>
            <person name="Hurhula B."/>
            <person name="Husby M.E."/>
            <person name="Kamat A."/>
            <person name="Kanga B."/>
            <person name="Kashin S."/>
            <person name="Khazanovich D."/>
            <person name="Kisner P."/>
            <person name="Lance K."/>
            <person name="Lara M."/>
            <person name="Lee W."/>
            <person name="Lennon N."/>
            <person name="Letendre F."/>
            <person name="LeVine R."/>
            <person name="Lipovsky A."/>
            <person name="Liu X."/>
            <person name="Liu J."/>
            <person name="Liu S."/>
            <person name="Lokyitsang T."/>
            <person name="Lokyitsang Y."/>
            <person name="Lubonja R."/>
            <person name="Lui A."/>
            <person name="MacDonald P."/>
            <person name="Magnisalis V."/>
            <person name="Maru K."/>
            <person name="Matthews C."/>
            <person name="McCusker W."/>
            <person name="McDonough S."/>
            <person name="Mehta T."/>
            <person name="Meldrim J."/>
            <person name="Meneus L."/>
            <person name="Mihai O."/>
            <person name="Mihalev A."/>
            <person name="Mihova T."/>
            <person name="Mittelman R."/>
            <person name="Mlenga V."/>
            <person name="Montmayeur A."/>
            <person name="Mulrain L."/>
            <person name="Navidi A."/>
            <person name="Naylor J."/>
            <person name="Negash T."/>
            <person name="Nguyen T."/>
            <person name="Nguyen N."/>
            <person name="Nicol R."/>
            <person name="Norbu C."/>
            <person name="Norbu N."/>
            <person name="Novod N."/>
            <person name="O'Neill B."/>
            <person name="Osman S."/>
            <person name="Markiewicz E."/>
            <person name="Oyono O.L."/>
            <person name="Patti C."/>
            <person name="Phunkhang P."/>
            <person name="Pierre F."/>
            <person name="Priest M."/>
            <person name="Raghuraman S."/>
            <person name="Rege F."/>
            <person name="Reyes R."/>
            <person name="Rise C."/>
            <person name="Rogov P."/>
            <person name="Ross K."/>
            <person name="Ryan E."/>
            <person name="Settipalli S."/>
            <person name="Shea T."/>
            <person name="Sherpa N."/>
            <person name="Shi L."/>
            <person name="Shih D."/>
            <person name="Sparrow T."/>
            <person name="Spaulding J."/>
            <person name="Stalker J."/>
            <person name="Stange-Thomann N."/>
            <person name="Stavropoulos S."/>
            <person name="Stone C."/>
            <person name="Strader C."/>
            <person name="Tesfaye S."/>
            <person name="Thomson T."/>
            <person name="Thoulutsang Y."/>
            <person name="Thoulutsang D."/>
            <person name="Topham K."/>
            <person name="Topping I."/>
            <person name="Tsamla T."/>
            <person name="Vassiliev H."/>
            <person name="Vo A."/>
            <person name="Wangchuk T."/>
            <person name="Wangdi T."/>
            <person name="Weiand M."/>
            <person name="Wilkinson J."/>
            <person name="Wilson A."/>
            <person name="Yadav S."/>
            <person name="Young G."/>
            <person name="Yu Q."/>
            <person name="Zembek L."/>
            <person name="Zhong D."/>
            <person name="Zimmer A."/>
            <person name="Zwirko Z."/>
            <person name="Jaffe D.B."/>
            <person name="Alvarez P."/>
            <person name="Brockman W."/>
            <person name="Butler J."/>
            <person name="Chin C."/>
            <person name="Gnerre S."/>
            <person name="Grabherr M."/>
            <person name="Kleber M."/>
            <person name="Mauceli E."/>
            <person name="MacCallum I."/>
        </authorList>
    </citation>
    <scope>NUCLEOTIDE SEQUENCE [LARGE SCALE GENOMIC DNA]</scope>
    <source>
        <strain evidence="10">Tucson 15287-2541.00</strain>
    </source>
</reference>
<keyword evidence="2 7" id="KW-0812">Transmembrane</keyword>
<feature type="transmembrane region" description="Helical" evidence="7">
    <location>
        <begin position="719"/>
        <end position="740"/>
    </location>
</feature>
<dbReference type="AlphaFoldDB" id="B4JGH6"/>
<dbReference type="HOGENOM" id="CLU_010513_1_0_1"/>
<dbReference type="PANTHER" id="PTHR24060">
    <property type="entry name" value="METABOTROPIC GLUTAMATE RECEPTOR"/>
    <property type="match status" value="1"/>
</dbReference>
<dbReference type="EMBL" id="CH916369">
    <property type="protein sequence ID" value="EDV93673.1"/>
    <property type="molecule type" value="Genomic_DNA"/>
</dbReference>
<accession>B4JGH6</accession>
<feature type="transmembrane region" description="Helical" evidence="7">
    <location>
        <begin position="592"/>
        <end position="613"/>
    </location>
</feature>
<feature type="transmembrane region" description="Helical" evidence="7">
    <location>
        <begin position="678"/>
        <end position="699"/>
    </location>
</feature>
<keyword evidence="4 7" id="KW-0472">Membrane</keyword>
<evidence type="ECO:0000256" key="5">
    <source>
        <dbReference type="ARBA" id="ARBA00023180"/>
    </source>
</evidence>
<keyword evidence="10" id="KW-1185">Reference proteome</keyword>
<dbReference type="Proteomes" id="UP000001070">
    <property type="component" value="Unassembled WGS sequence"/>
</dbReference>
<feature type="domain" description="G-protein coupled receptors family 3 profile" evidence="8">
    <location>
        <begin position="554"/>
        <end position="802"/>
    </location>
</feature>
<evidence type="ECO:0000256" key="6">
    <source>
        <dbReference type="SAM" id="MobiDB-lite"/>
    </source>
</evidence>
<name>B4JGH6_DROGR</name>
<dbReference type="OMA" id="CTQYSMG"/>
<dbReference type="InParanoid" id="B4JGH6"/>
<evidence type="ECO:0000313" key="9">
    <source>
        <dbReference type="EMBL" id="EDV93673.1"/>
    </source>
</evidence>
<sequence>MESIKHKNTVLSIESGCQSVLYNFYDFLTNNLSFTQLTHPNLAVIFYLLISAICIAHCRGAGVTVDSKPGKKSAPLRITKPQPTSSSTTTVPPTTNEPTSTYEQLAPLISSTTENIASSAGISSGDDRSTTAAGSLVPEICINGLQLSVTNVDGEQVMRRQQELVQVIEGDVMLSVLTSDPVSALFIINRVNQANIISADFEVGIRAISVDNASLAENLLIQEVQYLQQCTQYSIGIFIDYDLYKRLESIISDLEYNVWPIPTTRAHLFPKVAHLLHQMPWGEKIASVEIISENLDVYNEFMDAARQEHMCLMHFKSDDNIYIVFGNKMNNHFKENSTVFAVPTERTDHAFLEELPNKAFILMENEIELRTVDLDAMPTTLDDVLIGKSVLPSRILSFASPIVDLMNWLRASLSKHCKRDEDLYVLQSCFNFLNFIEDWRTPEYRRKHDTVELLSLLRMRKLSTSMTFQMYQKKQNTVDVITGESRMELREIASQNFVTNVTTYYHYNRDNHTSLELKTKFGLVFNCQYTPGDNRRHPFLFDGESVMFWRIKMDTWVAAGLTAAILGLIATLAILVFIVVRISLGDVFEGNPVTTILLLLSLILVFCSFVPFSMEYVGEQRNSHVTFEDVNTLNTLCAVRVFMMTLVYCFVFSLLLCRAVMLASIGSEGGFLSHVNGYIQAIICVFSVFVQLGMSVQLLVVMNMASESVSCENIYYGRWLWGLLAYDFLLLCSLVALVPFIYRSQRNYREGILIVIGAVLILIIWSVWIALSLFGDEWRDAAIPLGLQASGWAVLVGILIPRTFLIVRGIERSDIAQALPSLTSLAFAQNNQYSSEQSVYECVNPAMRHCSQEEMHHQSPSEIPTLPLRGGGPRRQQFFANLRQANANINPQRPPPRPQQSPSRSSVCSLPPSPEHSKITRF</sequence>
<dbReference type="eggNOG" id="KOG1056">
    <property type="taxonomic scope" value="Eukaryota"/>
</dbReference>
<keyword evidence="3 7" id="KW-1133">Transmembrane helix</keyword>
<dbReference type="Pfam" id="PF00003">
    <property type="entry name" value="7tm_3"/>
    <property type="match status" value="1"/>
</dbReference>
<feature type="compositionally biased region" description="Low complexity" evidence="6">
    <location>
        <begin position="79"/>
        <end position="100"/>
    </location>
</feature>
<dbReference type="GO" id="GO:0016020">
    <property type="term" value="C:membrane"/>
    <property type="evidence" value="ECO:0007669"/>
    <property type="project" value="UniProtKB-SubCell"/>
</dbReference>
<protein>
    <submittedName>
        <fullName evidence="9">GH19447</fullName>
    </submittedName>
</protein>
<dbReference type="GO" id="GO:0005118">
    <property type="term" value="F:sevenless binding"/>
    <property type="evidence" value="ECO:0007669"/>
    <property type="project" value="InterPro"/>
</dbReference>
<feature type="transmembrane region" description="Helical" evidence="7">
    <location>
        <begin position="781"/>
        <end position="800"/>
    </location>
</feature>
<feature type="region of interest" description="Disordered" evidence="6">
    <location>
        <begin position="887"/>
        <end position="922"/>
    </location>
</feature>
<evidence type="ECO:0000259" key="8">
    <source>
        <dbReference type="Pfam" id="PF00003"/>
    </source>
</evidence>
<dbReference type="GO" id="GO:0007601">
    <property type="term" value="P:visual perception"/>
    <property type="evidence" value="ECO:0007669"/>
    <property type="project" value="InterPro"/>
</dbReference>
<evidence type="ECO:0000256" key="2">
    <source>
        <dbReference type="ARBA" id="ARBA00022692"/>
    </source>
</evidence>
<organism evidence="10">
    <name type="scientific">Drosophila grimshawi</name>
    <name type="common">Hawaiian fruit fly</name>
    <name type="synonym">Idiomyia grimshawi</name>
    <dbReference type="NCBI Taxonomy" id="7222"/>
    <lineage>
        <taxon>Eukaryota</taxon>
        <taxon>Metazoa</taxon>
        <taxon>Ecdysozoa</taxon>
        <taxon>Arthropoda</taxon>
        <taxon>Hexapoda</taxon>
        <taxon>Insecta</taxon>
        <taxon>Pterygota</taxon>
        <taxon>Neoptera</taxon>
        <taxon>Endopterygota</taxon>
        <taxon>Diptera</taxon>
        <taxon>Brachycera</taxon>
        <taxon>Muscomorpha</taxon>
        <taxon>Ephydroidea</taxon>
        <taxon>Drosophilidae</taxon>
        <taxon>Drosophila</taxon>
        <taxon>Hawaiian Drosophila</taxon>
    </lineage>
</organism>
<dbReference type="STRING" id="7222.B4JGH6"/>
<gene>
    <name evidence="9" type="primary">Dgri\GH19447</name>
    <name evidence="9" type="ORF">Dgri_GH19447</name>
</gene>
<evidence type="ECO:0000256" key="7">
    <source>
        <dbReference type="SAM" id="Phobius"/>
    </source>
</evidence>
<dbReference type="FunCoup" id="B4JGH6">
    <property type="interactions" value="93"/>
</dbReference>
<dbReference type="PhylomeDB" id="B4JGH6"/>
<feature type="region of interest" description="Disordered" evidence="6">
    <location>
        <begin position="64"/>
        <end position="100"/>
    </location>
</feature>
<feature type="compositionally biased region" description="Low complexity" evidence="6">
    <location>
        <begin position="900"/>
        <end position="910"/>
    </location>
</feature>
<comment type="subcellular location">
    <subcellularLocation>
        <location evidence="1">Membrane</location>
        <topology evidence="1">Multi-pass membrane protein</topology>
    </subcellularLocation>
</comment>
<evidence type="ECO:0000256" key="1">
    <source>
        <dbReference type="ARBA" id="ARBA00004141"/>
    </source>
</evidence>
<dbReference type="GO" id="GO:0004930">
    <property type="term" value="F:G protein-coupled receptor activity"/>
    <property type="evidence" value="ECO:0007669"/>
    <property type="project" value="InterPro"/>
</dbReference>
<evidence type="ECO:0000256" key="3">
    <source>
        <dbReference type="ARBA" id="ARBA00022989"/>
    </source>
</evidence>
<feature type="transmembrane region" description="Helical" evidence="7">
    <location>
        <begin position="633"/>
        <end position="657"/>
    </location>
</feature>
<dbReference type="OrthoDB" id="9880600at2759"/>
<dbReference type="InterPro" id="IPR002956">
    <property type="entry name" value="Bride_of_7less"/>
</dbReference>
<evidence type="ECO:0000256" key="4">
    <source>
        <dbReference type="ARBA" id="ARBA00023136"/>
    </source>
</evidence>
<proteinExistence type="predicted"/>
<dbReference type="InterPro" id="IPR050726">
    <property type="entry name" value="mGluR"/>
</dbReference>
<feature type="transmembrane region" description="Helical" evidence="7">
    <location>
        <begin position="556"/>
        <end position="580"/>
    </location>
</feature>
<keyword evidence="5" id="KW-0325">Glycoprotein</keyword>
<evidence type="ECO:0000313" key="10">
    <source>
        <dbReference type="Proteomes" id="UP000001070"/>
    </source>
</evidence>
<feature type="region of interest" description="Disordered" evidence="6">
    <location>
        <begin position="851"/>
        <end position="870"/>
    </location>
</feature>
<feature type="transmembrane region" description="Helical" evidence="7">
    <location>
        <begin position="752"/>
        <end position="775"/>
    </location>
</feature>
<dbReference type="KEGG" id="dgr:6562981"/>
<dbReference type="InterPro" id="IPR017978">
    <property type="entry name" value="GPCR_3_C"/>
</dbReference>